<evidence type="ECO:0000313" key="9">
    <source>
        <dbReference type="Proteomes" id="UP000531659"/>
    </source>
</evidence>
<sequence>MKRFFAVLNYTFKENSRKKSFIISTIITLILTAVIVSMPAIIKSFDNTSKNKTKQESSNTKTKGIIFVVDSKGILKWNSNKLNTVFSQYKFKPETANNIDSLKKKVDKEENNALLILDEKNGVPTFNYIVKQSGDGLDPAALSQYIKSNFVTNLLKEAKVPHNITRMLQTDVSFNVSELGKGKIGSSISSMVVSILLFFSIYYYGYGVAMSIASEKTSRVMELLVTSTKPSIIILGKSAAMCLLGLVQVFMVVCTGLLTYKLTFPDNFSIGGQALDFSSFTPFSIVMIVVYFILGYFLYAMMNAVAGATVSKAEDVNSALMPISFISIAAFYFGNFSLAVPKETVSIVSSIIPFSSPFSMPSRILATEVPIWQITASLLSLFITIAFIAWISIKIYSAAILHYGKRLKLKDLMKISIKNKN</sequence>
<feature type="coiled-coil region" evidence="5">
    <location>
        <begin position="92"/>
        <end position="119"/>
    </location>
</feature>
<feature type="transmembrane region" description="Helical" evidence="6">
    <location>
        <begin position="21"/>
        <end position="42"/>
    </location>
</feature>
<dbReference type="RefSeq" id="WP_171296915.1">
    <property type="nucleotide sequence ID" value="NZ_CP087098.1"/>
</dbReference>
<evidence type="ECO:0000256" key="6">
    <source>
        <dbReference type="SAM" id="Phobius"/>
    </source>
</evidence>
<protein>
    <submittedName>
        <fullName evidence="8">ABC transporter permease</fullName>
    </submittedName>
</protein>
<dbReference type="Pfam" id="PF12698">
    <property type="entry name" value="ABC2_membrane_3"/>
    <property type="match status" value="1"/>
</dbReference>
<feature type="transmembrane region" description="Helical" evidence="6">
    <location>
        <begin position="191"/>
        <end position="213"/>
    </location>
</feature>
<evidence type="ECO:0000256" key="3">
    <source>
        <dbReference type="ARBA" id="ARBA00022989"/>
    </source>
</evidence>
<keyword evidence="4 6" id="KW-0472">Membrane</keyword>
<dbReference type="GO" id="GO:0140359">
    <property type="term" value="F:ABC-type transporter activity"/>
    <property type="evidence" value="ECO:0007669"/>
    <property type="project" value="InterPro"/>
</dbReference>
<name>A0A7Y3SWC6_9CLOT</name>
<evidence type="ECO:0000256" key="2">
    <source>
        <dbReference type="ARBA" id="ARBA00022692"/>
    </source>
</evidence>
<dbReference type="EMBL" id="JABEYB010000006">
    <property type="protein sequence ID" value="NNU76218.1"/>
    <property type="molecule type" value="Genomic_DNA"/>
</dbReference>
<feature type="transmembrane region" description="Helical" evidence="6">
    <location>
        <begin position="371"/>
        <end position="404"/>
    </location>
</feature>
<keyword evidence="5" id="KW-0175">Coiled coil</keyword>
<dbReference type="AlphaFoldDB" id="A0A7Y3SWC6"/>
<feature type="domain" description="ABC-2 type transporter transmembrane" evidence="7">
    <location>
        <begin position="19"/>
        <end position="393"/>
    </location>
</feature>
<evidence type="ECO:0000259" key="7">
    <source>
        <dbReference type="Pfam" id="PF12698"/>
    </source>
</evidence>
<keyword evidence="3 6" id="KW-1133">Transmembrane helix</keyword>
<accession>A0A7Y3SWC6</accession>
<feature type="transmembrane region" description="Helical" evidence="6">
    <location>
        <begin position="234"/>
        <end position="260"/>
    </location>
</feature>
<feature type="transmembrane region" description="Helical" evidence="6">
    <location>
        <begin position="280"/>
        <end position="299"/>
    </location>
</feature>
<dbReference type="GO" id="GO:0016020">
    <property type="term" value="C:membrane"/>
    <property type="evidence" value="ECO:0007669"/>
    <property type="project" value="UniProtKB-SubCell"/>
</dbReference>
<comment type="caution">
    <text evidence="8">The sequence shown here is derived from an EMBL/GenBank/DDBJ whole genome shotgun (WGS) entry which is preliminary data.</text>
</comment>
<dbReference type="InterPro" id="IPR013525">
    <property type="entry name" value="ABC2_TM"/>
</dbReference>
<dbReference type="PANTHER" id="PTHR43471">
    <property type="entry name" value="ABC TRANSPORTER PERMEASE"/>
    <property type="match status" value="1"/>
</dbReference>
<reference evidence="8 9" key="1">
    <citation type="submission" date="2020-05" db="EMBL/GenBank/DDBJ databases">
        <title>Complete genome of Clostridium estertheticum subspecies estertheticum, isolated from Vacuum packed lamb meat from New Zealand imported to Switzerland.</title>
        <authorList>
            <person name="Wambui J."/>
            <person name="Stevens M.J.A."/>
            <person name="Stephan R."/>
        </authorList>
    </citation>
    <scope>NUCLEOTIDE SEQUENCE [LARGE SCALE GENOMIC DNA]</scope>
    <source>
        <strain evidence="8 9">CEST001</strain>
    </source>
</reference>
<organism evidence="8 9">
    <name type="scientific">Clostridium estertheticum</name>
    <dbReference type="NCBI Taxonomy" id="238834"/>
    <lineage>
        <taxon>Bacteria</taxon>
        <taxon>Bacillati</taxon>
        <taxon>Bacillota</taxon>
        <taxon>Clostridia</taxon>
        <taxon>Eubacteriales</taxon>
        <taxon>Clostridiaceae</taxon>
        <taxon>Clostridium</taxon>
    </lineage>
</organism>
<evidence type="ECO:0000313" key="8">
    <source>
        <dbReference type="EMBL" id="NNU76218.1"/>
    </source>
</evidence>
<feature type="transmembrane region" description="Helical" evidence="6">
    <location>
        <begin position="319"/>
        <end position="340"/>
    </location>
</feature>
<dbReference type="Proteomes" id="UP000531659">
    <property type="component" value="Unassembled WGS sequence"/>
</dbReference>
<keyword evidence="2 6" id="KW-0812">Transmembrane</keyword>
<evidence type="ECO:0000256" key="5">
    <source>
        <dbReference type="SAM" id="Coils"/>
    </source>
</evidence>
<evidence type="ECO:0000256" key="1">
    <source>
        <dbReference type="ARBA" id="ARBA00004141"/>
    </source>
</evidence>
<evidence type="ECO:0000256" key="4">
    <source>
        <dbReference type="ARBA" id="ARBA00023136"/>
    </source>
</evidence>
<comment type="subcellular location">
    <subcellularLocation>
        <location evidence="1">Membrane</location>
        <topology evidence="1">Multi-pass membrane protein</topology>
    </subcellularLocation>
</comment>
<dbReference type="PANTHER" id="PTHR43471:SF3">
    <property type="entry name" value="ABC TRANSPORTER PERMEASE PROTEIN NATB"/>
    <property type="match status" value="1"/>
</dbReference>
<proteinExistence type="predicted"/>
<gene>
    <name evidence="8" type="ORF">HLQ16_09775</name>
</gene>